<comment type="subcellular location">
    <subcellularLocation>
        <location evidence="1">Nucleus</location>
    </subcellularLocation>
</comment>
<evidence type="ECO:0000313" key="6">
    <source>
        <dbReference type="Proteomes" id="UP001182556"/>
    </source>
</evidence>
<dbReference type="CDD" id="cd22906">
    <property type="entry name" value="HFD_DRAP1"/>
    <property type="match status" value="1"/>
</dbReference>
<evidence type="ECO:0000259" key="4">
    <source>
        <dbReference type="Pfam" id="PF00808"/>
    </source>
</evidence>
<evidence type="ECO:0000256" key="3">
    <source>
        <dbReference type="SAM" id="MobiDB-lite"/>
    </source>
</evidence>
<dbReference type="InterPro" id="IPR003958">
    <property type="entry name" value="CBFA_NFYB_domain"/>
</dbReference>
<reference evidence="5" key="1">
    <citation type="submission" date="2023-02" db="EMBL/GenBank/DDBJ databases">
        <title>Identification and recombinant expression of a fungal hydrolase from Papiliotrema laurentii that hydrolyzes apple cutin and clears colloidal polyester polyurethane.</title>
        <authorList>
            <consortium name="DOE Joint Genome Institute"/>
            <person name="Roman V.A."/>
            <person name="Bojanowski C."/>
            <person name="Crable B.R."/>
            <person name="Wagner D.N."/>
            <person name="Hung C.S."/>
            <person name="Nadeau L.J."/>
            <person name="Schratz L."/>
            <person name="Haridas S."/>
            <person name="Pangilinan J."/>
            <person name="Lipzen A."/>
            <person name="Na H."/>
            <person name="Yan M."/>
            <person name="Ng V."/>
            <person name="Grigoriev I.V."/>
            <person name="Spatafora J.W."/>
            <person name="Barlow D."/>
            <person name="Biffinger J."/>
            <person name="Kelley-Loughnane N."/>
            <person name="Varaljay V.A."/>
            <person name="Crookes-Goodson W.J."/>
        </authorList>
    </citation>
    <scope>NUCLEOTIDE SEQUENCE</scope>
    <source>
        <strain evidence="5">5307AH</strain>
    </source>
</reference>
<feature type="compositionally biased region" description="Acidic residues" evidence="3">
    <location>
        <begin position="180"/>
        <end position="189"/>
    </location>
</feature>
<dbReference type="GO" id="GO:0017054">
    <property type="term" value="C:negative cofactor 2 complex"/>
    <property type="evidence" value="ECO:0007669"/>
    <property type="project" value="TreeGrafter"/>
</dbReference>
<evidence type="ECO:0000256" key="2">
    <source>
        <dbReference type="ARBA" id="ARBA00023242"/>
    </source>
</evidence>
<dbReference type="InterPro" id="IPR009072">
    <property type="entry name" value="Histone-fold"/>
</dbReference>
<dbReference type="EMBL" id="JAODAN010000001">
    <property type="protein sequence ID" value="KAK1926997.1"/>
    <property type="molecule type" value="Genomic_DNA"/>
</dbReference>
<sequence>MAPMSNRKSKTSRFPVARIKKIMQTDEEVGKLASATPVMISKSLECFMQHLISEACKETRQRGSKKMTAYHLKQTILTRHTLDFLLPITDNIADPVQTEDKPRAGASRRATKGEGAASGSTRKRTGEGKQEFPSGAAYDWPNDPAVPPVPEGSVLPSIGTWMKEPIGGGGSGEGGRGMFDDYEEDDDDY</sequence>
<organism evidence="5 6">
    <name type="scientific">Papiliotrema laurentii</name>
    <name type="common">Cryptococcus laurentii</name>
    <dbReference type="NCBI Taxonomy" id="5418"/>
    <lineage>
        <taxon>Eukaryota</taxon>
        <taxon>Fungi</taxon>
        <taxon>Dikarya</taxon>
        <taxon>Basidiomycota</taxon>
        <taxon>Agaricomycotina</taxon>
        <taxon>Tremellomycetes</taxon>
        <taxon>Tremellales</taxon>
        <taxon>Rhynchogastremaceae</taxon>
        <taxon>Papiliotrema</taxon>
    </lineage>
</organism>
<dbReference type="Gene3D" id="1.10.20.10">
    <property type="entry name" value="Histone, subunit A"/>
    <property type="match status" value="1"/>
</dbReference>
<dbReference type="InterPro" id="IPR050568">
    <property type="entry name" value="Transcr_DNA_Rep_Reg"/>
</dbReference>
<gene>
    <name evidence="5" type="ORF">DB88DRAFT_476318</name>
</gene>
<dbReference type="GO" id="GO:0016251">
    <property type="term" value="F:RNA polymerase II general transcription initiation factor activity"/>
    <property type="evidence" value="ECO:0007669"/>
    <property type="project" value="TreeGrafter"/>
</dbReference>
<dbReference type="PANTHER" id="PTHR10252">
    <property type="entry name" value="HISTONE-LIKE TRANSCRIPTION FACTOR CCAAT-RELATED"/>
    <property type="match status" value="1"/>
</dbReference>
<keyword evidence="6" id="KW-1185">Reference proteome</keyword>
<dbReference type="Proteomes" id="UP001182556">
    <property type="component" value="Unassembled WGS sequence"/>
</dbReference>
<dbReference type="GO" id="GO:0001046">
    <property type="term" value="F:core promoter sequence-specific DNA binding"/>
    <property type="evidence" value="ECO:0007669"/>
    <property type="project" value="TreeGrafter"/>
</dbReference>
<dbReference type="SUPFAM" id="SSF47113">
    <property type="entry name" value="Histone-fold"/>
    <property type="match status" value="1"/>
</dbReference>
<accession>A0AAD9FVS7</accession>
<protein>
    <submittedName>
        <fullName evidence="5">Histone-fold-containing protein</fullName>
    </submittedName>
</protein>
<feature type="compositionally biased region" description="Gly residues" evidence="3">
    <location>
        <begin position="166"/>
        <end position="177"/>
    </location>
</feature>
<proteinExistence type="predicted"/>
<dbReference type="AlphaFoldDB" id="A0AAD9FVS7"/>
<comment type="caution">
    <text evidence="5">The sequence shown here is derived from an EMBL/GenBank/DDBJ whole genome shotgun (WGS) entry which is preliminary data.</text>
</comment>
<dbReference type="Pfam" id="PF00808">
    <property type="entry name" value="CBFD_NFYB_HMF"/>
    <property type="match status" value="1"/>
</dbReference>
<evidence type="ECO:0000256" key="1">
    <source>
        <dbReference type="ARBA" id="ARBA00004123"/>
    </source>
</evidence>
<name>A0AAD9FVS7_PAPLA</name>
<dbReference type="PANTHER" id="PTHR10252:SF5">
    <property type="entry name" value="DR1-ASSOCIATED COREPRESSOR"/>
    <property type="match status" value="1"/>
</dbReference>
<evidence type="ECO:0000313" key="5">
    <source>
        <dbReference type="EMBL" id="KAK1926997.1"/>
    </source>
</evidence>
<dbReference type="GO" id="GO:0046982">
    <property type="term" value="F:protein heterodimerization activity"/>
    <property type="evidence" value="ECO:0007669"/>
    <property type="project" value="InterPro"/>
</dbReference>
<feature type="region of interest" description="Disordered" evidence="3">
    <location>
        <begin position="94"/>
        <end position="189"/>
    </location>
</feature>
<feature type="domain" description="Transcription factor CBF/NF-Y/archaeal histone" evidence="4">
    <location>
        <begin position="13"/>
        <end position="75"/>
    </location>
</feature>
<keyword evidence="2" id="KW-0539">Nucleus</keyword>